<organism evidence="3 4">
    <name type="scientific">Dreissena polymorpha</name>
    <name type="common">Zebra mussel</name>
    <name type="synonym">Mytilus polymorpha</name>
    <dbReference type="NCBI Taxonomy" id="45954"/>
    <lineage>
        <taxon>Eukaryota</taxon>
        <taxon>Metazoa</taxon>
        <taxon>Spiralia</taxon>
        <taxon>Lophotrochozoa</taxon>
        <taxon>Mollusca</taxon>
        <taxon>Bivalvia</taxon>
        <taxon>Autobranchia</taxon>
        <taxon>Heteroconchia</taxon>
        <taxon>Euheterodonta</taxon>
        <taxon>Imparidentia</taxon>
        <taxon>Neoheterodontei</taxon>
        <taxon>Myida</taxon>
        <taxon>Dreissenoidea</taxon>
        <taxon>Dreissenidae</taxon>
        <taxon>Dreissena</taxon>
    </lineage>
</organism>
<feature type="chain" id="PRO_5039389953" description="Apple domain-containing protein" evidence="1">
    <location>
        <begin position="20"/>
        <end position="108"/>
    </location>
</feature>
<proteinExistence type="predicted"/>
<accession>A0A9D4FFD0</accession>
<reference evidence="3" key="1">
    <citation type="journal article" date="2019" name="bioRxiv">
        <title>The Genome of the Zebra Mussel, Dreissena polymorpha: A Resource for Invasive Species Research.</title>
        <authorList>
            <person name="McCartney M.A."/>
            <person name="Auch B."/>
            <person name="Kono T."/>
            <person name="Mallez S."/>
            <person name="Zhang Y."/>
            <person name="Obille A."/>
            <person name="Becker A."/>
            <person name="Abrahante J.E."/>
            <person name="Garbe J."/>
            <person name="Badalamenti J.P."/>
            <person name="Herman A."/>
            <person name="Mangelson H."/>
            <person name="Liachko I."/>
            <person name="Sullivan S."/>
            <person name="Sone E.D."/>
            <person name="Koren S."/>
            <person name="Silverstein K.A.T."/>
            <person name="Beckman K.B."/>
            <person name="Gohl D.M."/>
        </authorList>
    </citation>
    <scope>NUCLEOTIDE SEQUENCE</scope>
    <source>
        <strain evidence="3">Duluth1</strain>
        <tissue evidence="3">Whole animal</tissue>
    </source>
</reference>
<dbReference type="EMBL" id="JAIWYP010000007">
    <property type="protein sequence ID" value="KAH3795570.1"/>
    <property type="molecule type" value="Genomic_DNA"/>
</dbReference>
<dbReference type="InterPro" id="IPR003609">
    <property type="entry name" value="Pan_app"/>
</dbReference>
<reference evidence="3" key="2">
    <citation type="submission" date="2020-11" db="EMBL/GenBank/DDBJ databases">
        <authorList>
            <person name="McCartney M.A."/>
            <person name="Auch B."/>
            <person name="Kono T."/>
            <person name="Mallez S."/>
            <person name="Becker A."/>
            <person name="Gohl D.M."/>
            <person name="Silverstein K.A.T."/>
            <person name="Koren S."/>
            <person name="Bechman K.B."/>
            <person name="Herman A."/>
            <person name="Abrahante J.E."/>
            <person name="Garbe J."/>
        </authorList>
    </citation>
    <scope>NUCLEOTIDE SEQUENCE</scope>
    <source>
        <strain evidence="3">Duluth1</strain>
        <tissue evidence="3">Whole animal</tissue>
    </source>
</reference>
<dbReference type="Proteomes" id="UP000828390">
    <property type="component" value="Unassembled WGS sequence"/>
</dbReference>
<feature type="domain" description="Apple" evidence="2">
    <location>
        <begin position="14"/>
        <end position="95"/>
    </location>
</feature>
<feature type="signal peptide" evidence="1">
    <location>
        <begin position="1"/>
        <end position="19"/>
    </location>
</feature>
<sequence>MVDGLALRMLAWLCGYILAQTTAGVFVKMDARLVPAFRTVAENALTCMRSCTRYPTCSVYGYRAADRQCILGDEVESQLPNVNPSPTWIYYQVTGSHVICSAFNNVHM</sequence>
<evidence type="ECO:0000313" key="4">
    <source>
        <dbReference type="Proteomes" id="UP000828390"/>
    </source>
</evidence>
<dbReference type="AlphaFoldDB" id="A0A9D4FFD0"/>
<keyword evidence="1" id="KW-0732">Signal</keyword>
<dbReference type="PROSITE" id="PS50948">
    <property type="entry name" value="PAN"/>
    <property type="match status" value="1"/>
</dbReference>
<protein>
    <recommendedName>
        <fullName evidence="2">Apple domain-containing protein</fullName>
    </recommendedName>
</protein>
<name>A0A9D4FFD0_DREPO</name>
<evidence type="ECO:0000256" key="1">
    <source>
        <dbReference type="SAM" id="SignalP"/>
    </source>
</evidence>
<gene>
    <name evidence="3" type="ORF">DPMN_149124</name>
</gene>
<evidence type="ECO:0000313" key="3">
    <source>
        <dbReference type="EMBL" id="KAH3795570.1"/>
    </source>
</evidence>
<dbReference type="Pfam" id="PF00024">
    <property type="entry name" value="PAN_1"/>
    <property type="match status" value="1"/>
</dbReference>
<evidence type="ECO:0000259" key="2">
    <source>
        <dbReference type="PROSITE" id="PS50948"/>
    </source>
</evidence>
<keyword evidence="4" id="KW-1185">Reference proteome</keyword>
<dbReference type="Gene3D" id="3.50.4.10">
    <property type="entry name" value="Hepatocyte Growth Factor"/>
    <property type="match status" value="1"/>
</dbReference>
<comment type="caution">
    <text evidence="3">The sequence shown here is derived from an EMBL/GenBank/DDBJ whole genome shotgun (WGS) entry which is preliminary data.</text>
</comment>